<dbReference type="SUPFAM" id="SSF48498">
    <property type="entry name" value="Tetracyclin repressor-like, C-terminal domain"/>
    <property type="match status" value="1"/>
</dbReference>
<gene>
    <name evidence="6" type="ORF">MST27_05280</name>
</gene>
<dbReference type="GO" id="GO:0003700">
    <property type="term" value="F:DNA-binding transcription factor activity"/>
    <property type="evidence" value="ECO:0007669"/>
    <property type="project" value="TreeGrafter"/>
</dbReference>
<reference evidence="6" key="1">
    <citation type="submission" date="2022-03" db="EMBL/GenBank/DDBJ databases">
        <title>Pseudomonas marianensis sp. nov., a marine bacterium isolated from deep-sea sediments of the Mariana Trench.</title>
        <authorList>
            <person name="Wei Y."/>
        </authorList>
    </citation>
    <scope>NUCLEOTIDE SEQUENCE</scope>
    <source>
        <strain evidence="6">PS1</strain>
    </source>
</reference>
<evidence type="ECO:0000313" key="6">
    <source>
        <dbReference type="EMBL" id="MCJ0972780.1"/>
    </source>
</evidence>
<comment type="caution">
    <text evidence="6">The sequence shown here is derived from an EMBL/GenBank/DDBJ whole genome shotgun (WGS) entry which is preliminary data.</text>
</comment>
<keyword evidence="2 4" id="KW-0238">DNA-binding</keyword>
<dbReference type="SUPFAM" id="SSF46689">
    <property type="entry name" value="Homeodomain-like"/>
    <property type="match status" value="1"/>
</dbReference>
<dbReference type="InterPro" id="IPR001647">
    <property type="entry name" value="HTH_TetR"/>
</dbReference>
<dbReference type="FunFam" id="1.10.10.60:FF:000141">
    <property type="entry name" value="TetR family transcriptional regulator"/>
    <property type="match status" value="1"/>
</dbReference>
<dbReference type="PANTHER" id="PTHR30055">
    <property type="entry name" value="HTH-TYPE TRANSCRIPTIONAL REGULATOR RUTR"/>
    <property type="match status" value="1"/>
</dbReference>
<dbReference type="Gene3D" id="1.10.10.60">
    <property type="entry name" value="Homeodomain-like"/>
    <property type="match status" value="1"/>
</dbReference>
<dbReference type="InterPro" id="IPR039536">
    <property type="entry name" value="TetR_C_Proteobacteria"/>
</dbReference>
<dbReference type="PROSITE" id="PS50977">
    <property type="entry name" value="HTH_TETR_2"/>
    <property type="match status" value="1"/>
</dbReference>
<sequence>MSDRTTAPGPGRPKDPAKREAILGAAQVLFLANGYEGSSMEAIAAEAGVSKLTLYSHFRDKEALFCDAVKSTCETRLPRSLFLLEPGRTMEQVLLAIGTAFQALVNSPESIGLHRVMVAMATQNPALSRLFFDAGPQRLLGDLEALFAEADRRGLLVAPAPLSAAEHFCSLVKGGAHFRLLIGYSDEPTADEAERHVREVVSLFLRAYGPGAAGKPD</sequence>
<dbReference type="RefSeq" id="WP_243604958.1">
    <property type="nucleotide sequence ID" value="NZ_JALGRD010000002.1"/>
</dbReference>
<evidence type="ECO:0000256" key="3">
    <source>
        <dbReference type="ARBA" id="ARBA00023163"/>
    </source>
</evidence>
<evidence type="ECO:0000259" key="5">
    <source>
        <dbReference type="PROSITE" id="PS50977"/>
    </source>
</evidence>
<feature type="DNA-binding region" description="H-T-H motif" evidence="4">
    <location>
        <begin position="39"/>
        <end position="58"/>
    </location>
</feature>
<dbReference type="Pfam" id="PF00440">
    <property type="entry name" value="TetR_N"/>
    <property type="match status" value="1"/>
</dbReference>
<evidence type="ECO:0000313" key="7">
    <source>
        <dbReference type="Proteomes" id="UP001139682"/>
    </source>
</evidence>
<name>A0A9X1W249_9GAMM</name>
<proteinExistence type="predicted"/>
<feature type="domain" description="HTH tetR-type" evidence="5">
    <location>
        <begin position="16"/>
        <end position="76"/>
    </location>
</feature>
<keyword evidence="1" id="KW-0805">Transcription regulation</keyword>
<dbReference type="Proteomes" id="UP001139682">
    <property type="component" value="Unassembled WGS sequence"/>
</dbReference>
<keyword evidence="3" id="KW-0804">Transcription</keyword>
<protein>
    <submittedName>
        <fullName evidence="6">TetR/AcrR family transcriptional regulator</fullName>
    </submittedName>
</protein>
<dbReference type="Gene3D" id="1.10.357.10">
    <property type="entry name" value="Tetracycline Repressor, domain 2"/>
    <property type="match status" value="1"/>
</dbReference>
<evidence type="ECO:0000256" key="1">
    <source>
        <dbReference type="ARBA" id="ARBA00023015"/>
    </source>
</evidence>
<dbReference type="Pfam" id="PF14246">
    <property type="entry name" value="TetR_C_7"/>
    <property type="match status" value="1"/>
</dbReference>
<dbReference type="GO" id="GO:0000976">
    <property type="term" value="F:transcription cis-regulatory region binding"/>
    <property type="evidence" value="ECO:0007669"/>
    <property type="project" value="TreeGrafter"/>
</dbReference>
<dbReference type="InterPro" id="IPR050109">
    <property type="entry name" value="HTH-type_TetR-like_transc_reg"/>
</dbReference>
<dbReference type="AlphaFoldDB" id="A0A9X1W249"/>
<keyword evidence="7" id="KW-1185">Reference proteome</keyword>
<dbReference type="PRINTS" id="PR00455">
    <property type="entry name" value="HTHTETR"/>
</dbReference>
<dbReference type="PANTHER" id="PTHR30055:SF146">
    <property type="entry name" value="HTH-TYPE TRANSCRIPTIONAL DUAL REGULATOR CECR"/>
    <property type="match status" value="1"/>
</dbReference>
<evidence type="ECO:0000256" key="2">
    <source>
        <dbReference type="ARBA" id="ARBA00023125"/>
    </source>
</evidence>
<dbReference type="EMBL" id="JALGRD010000002">
    <property type="protein sequence ID" value="MCJ0972780.1"/>
    <property type="molecule type" value="Genomic_DNA"/>
</dbReference>
<organism evidence="6 7">
    <name type="scientific">Stutzerimonas marianensis</name>
    <dbReference type="NCBI Taxonomy" id="2929513"/>
    <lineage>
        <taxon>Bacteria</taxon>
        <taxon>Pseudomonadati</taxon>
        <taxon>Pseudomonadota</taxon>
        <taxon>Gammaproteobacteria</taxon>
        <taxon>Pseudomonadales</taxon>
        <taxon>Pseudomonadaceae</taxon>
        <taxon>Stutzerimonas</taxon>
    </lineage>
</organism>
<accession>A0A9X1W249</accession>
<dbReference type="InterPro" id="IPR009057">
    <property type="entry name" value="Homeodomain-like_sf"/>
</dbReference>
<evidence type="ECO:0000256" key="4">
    <source>
        <dbReference type="PROSITE-ProRule" id="PRU00335"/>
    </source>
</evidence>
<dbReference type="InterPro" id="IPR036271">
    <property type="entry name" value="Tet_transcr_reg_TetR-rel_C_sf"/>
</dbReference>